<name>B4FPX3_MAIZE</name>
<sequence length="179" mass="19084">MEPHRRSSCSDFPSQPKFLPLLESLCPSPRPTARLPDAHVSAPARSDLAAAYPLRRAPGPGLSPPTPHGAPALLLQRRVPPHLLCSLQLAEAPSRAPLQPWPRLSCSGSLASAAAPSSVVPGSSLVLAWLRPLALDHGGRPWPCSVSPRSARRLRTCIALFVSSLPCYCLRCGVICVCR</sequence>
<reference evidence="1" key="1">
    <citation type="journal article" date="2009" name="PLoS Genet.">
        <title>Sequencing, mapping, and analysis of 27,455 maize full-length cDNAs.</title>
        <authorList>
            <person name="Soderlund C."/>
            <person name="Descour A."/>
            <person name="Kudrna D."/>
            <person name="Bomhoff M."/>
            <person name="Boyd L."/>
            <person name="Currie J."/>
            <person name="Angelova A."/>
            <person name="Collura K."/>
            <person name="Wissotski M."/>
            <person name="Ashley E."/>
            <person name="Morrow D."/>
            <person name="Fernandes J."/>
            <person name="Walbot V."/>
            <person name="Yu Y."/>
        </authorList>
    </citation>
    <scope>NUCLEOTIDE SEQUENCE</scope>
    <source>
        <strain evidence="1">B73</strain>
    </source>
</reference>
<proteinExistence type="evidence at transcript level"/>
<dbReference type="EMBL" id="BT039161">
    <property type="protein sequence ID" value="ACF84166.1"/>
    <property type="molecule type" value="mRNA"/>
</dbReference>
<organism evidence="1">
    <name type="scientific">Zea mays</name>
    <name type="common">Maize</name>
    <dbReference type="NCBI Taxonomy" id="4577"/>
    <lineage>
        <taxon>Eukaryota</taxon>
        <taxon>Viridiplantae</taxon>
        <taxon>Streptophyta</taxon>
        <taxon>Embryophyta</taxon>
        <taxon>Tracheophyta</taxon>
        <taxon>Spermatophyta</taxon>
        <taxon>Magnoliopsida</taxon>
        <taxon>Liliopsida</taxon>
        <taxon>Poales</taxon>
        <taxon>Poaceae</taxon>
        <taxon>PACMAD clade</taxon>
        <taxon>Panicoideae</taxon>
        <taxon>Andropogonodae</taxon>
        <taxon>Andropogoneae</taxon>
        <taxon>Tripsacinae</taxon>
        <taxon>Zea</taxon>
    </lineage>
</organism>
<evidence type="ECO:0000313" key="1">
    <source>
        <dbReference type="EMBL" id="ACF84166.1"/>
    </source>
</evidence>
<accession>B4FPX3</accession>
<dbReference type="RefSeq" id="NP_001140608.1">
    <property type="nucleotide sequence ID" value="NM_001147136.1"/>
</dbReference>
<dbReference type="GeneID" id="100272680"/>
<protein>
    <submittedName>
        <fullName evidence="1">Uncharacterized protein</fullName>
    </submittedName>
</protein>
<dbReference type="AlphaFoldDB" id="B4FPX3"/>
<dbReference type="KEGG" id="zma:100272680"/>